<comment type="caution">
    <text evidence="1">The sequence shown here is derived from an EMBL/GenBank/DDBJ whole genome shotgun (WGS) entry which is preliminary data.</text>
</comment>
<protein>
    <submittedName>
        <fullName evidence="1">Uncharacterized protein</fullName>
    </submittedName>
</protein>
<gene>
    <name evidence="1" type="ORF">CDAR_243781</name>
</gene>
<proteinExistence type="predicted"/>
<organism evidence="1 2">
    <name type="scientific">Caerostris darwini</name>
    <dbReference type="NCBI Taxonomy" id="1538125"/>
    <lineage>
        <taxon>Eukaryota</taxon>
        <taxon>Metazoa</taxon>
        <taxon>Ecdysozoa</taxon>
        <taxon>Arthropoda</taxon>
        <taxon>Chelicerata</taxon>
        <taxon>Arachnida</taxon>
        <taxon>Araneae</taxon>
        <taxon>Araneomorphae</taxon>
        <taxon>Entelegynae</taxon>
        <taxon>Araneoidea</taxon>
        <taxon>Araneidae</taxon>
        <taxon>Caerostris</taxon>
    </lineage>
</organism>
<dbReference type="AlphaFoldDB" id="A0AAV4N2D8"/>
<sequence>MEWNRIFIKDWALMTRPDTYQFPVWYDSVHLVGRYIKGTSKIGSDLILEYALHVLIFKTWTINIDLPHFLLLCMKITYLHQGVWTEYHWKEGPTPGSWYSDQEFVQKRNPDLGIVEVEVAGIDDAEAI</sequence>
<evidence type="ECO:0000313" key="1">
    <source>
        <dbReference type="EMBL" id="GIX78883.1"/>
    </source>
</evidence>
<keyword evidence="2" id="KW-1185">Reference proteome</keyword>
<dbReference type="EMBL" id="BPLQ01001136">
    <property type="protein sequence ID" value="GIX78883.1"/>
    <property type="molecule type" value="Genomic_DNA"/>
</dbReference>
<dbReference type="Proteomes" id="UP001054837">
    <property type="component" value="Unassembled WGS sequence"/>
</dbReference>
<reference evidence="1 2" key="1">
    <citation type="submission" date="2021-06" db="EMBL/GenBank/DDBJ databases">
        <title>Caerostris darwini draft genome.</title>
        <authorList>
            <person name="Kono N."/>
            <person name="Arakawa K."/>
        </authorList>
    </citation>
    <scope>NUCLEOTIDE SEQUENCE [LARGE SCALE GENOMIC DNA]</scope>
</reference>
<accession>A0AAV4N2D8</accession>
<evidence type="ECO:0000313" key="2">
    <source>
        <dbReference type="Proteomes" id="UP001054837"/>
    </source>
</evidence>
<name>A0AAV4N2D8_9ARAC</name>